<dbReference type="EMBL" id="CM056742">
    <property type="protein sequence ID" value="KAJ8677785.1"/>
    <property type="molecule type" value="Genomic_DNA"/>
</dbReference>
<gene>
    <name evidence="1" type="ORF">QAD02_013572</name>
</gene>
<accession>A0ACC2P2I7</accession>
<name>A0ACC2P2I7_9HYME</name>
<evidence type="ECO:0000313" key="2">
    <source>
        <dbReference type="Proteomes" id="UP001239111"/>
    </source>
</evidence>
<protein>
    <submittedName>
        <fullName evidence="1">Uncharacterized protein</fullName>
    </submittedName>
</protein>
<sequence length="122" mass="14968">MANLQERVYNMELSEEDRWYTTTTLATEWHSFCSKIEMETAEYKKTDFRSEVTHNLAKEHTIDISRLQRAGRYLYRQNAELRIRTTRLDNQVRYLIRELRTLQHPEFSHRRAVDNRRQNAYR</sequence>
<reference evidence="1" key="1">
    <citation type="submission" date="2023-04" db="EMBL/GenBank/DDBJ databases">
        <title>A chromosome-level genome assembly of the parasitoid wasp Eretmocerus hayati.</title>
        <authorList>
            <person name="Zhong Y."/>
            <person name="Liu S."/>
            <person name="Liu Y."/>
        </authorList>
    </citation>
    <scope>NUCLEOTIDE SEQUENCE</scope>
    <source>
        <strain evidence="1">ZJU_SS_LIU_2023</strain>
    </source>
</reference>
<proteinExistence type="predicted"/>
<dbReference type="Proteomes" id="UP001239111">
    <property type="component" value="Chromosome 2"/>
</dbReference>
<comment type="caution">
    <text evidence="1">The sequence shown here is derived from an EMBL/GenBank/DDBJ whole genome shotgun (WGS) entry which is preliminary data.</text>
</comment>
<keyword evidence="2" id="KW-1185">Reference proteome</keyword>
<evidence type="ECO:0000313" key="1">
    <source>
        <dbReference type="EMBL" id="KAJ8677785.1"/>
    </source>
</evidence>
<organism evidence="1 2">
    <name type="scientific">Eretmocerus hayati</name>
    <dbReference type="NCBI Taxonomy" id="131215"/>
    <lineage>
        <taxon>Eukaryota</taxon>
        <taxon>Metazoa</taxon>
        <taxon>Ecdysozoa</taxon>
        <taxon>Arthropoda</taxon>
        <taxon>Hexapoda</taxon>
        <taxon>Insecta</taxon>
        <taxon>Pterygota</taxon>
        <taxon>Neoptera</taxon>
        <taxon>Endopterygota</taxon>
        <taxon>Hymenoptera</taxon>
        <taxon>Apocrita</taxon>
        <taxon>Proctotrupomorpha</taxon>
        <taxon>Chalcidoidea</taxon>
        <taxon>Aphelinidae</taxon>
        <taxon>Aphelininae</taxon>
        <taxon>Eretmocerus</taxon>
    </lineage>
</organism>